<evidence type="ECO:0000313" key="2">
    <source>
        <dbReference type="EMBL" id="AKE47049.1"/>
    </source>
</evidence>
<evidence type="ECO:0000256" key="1">
    <source>
        <dbReference type="SAM" id="MobiDB-lite"/>
    </source>
</evidence>
<protein>
    <submittedName>
        <fullName evidence="2">Uncharacterized protein</fullName>
    </submittedName>
</protein>
<accession>A0A0F6R991</accession>
<evidence type="ECO:0000313" key="3">
    <source>
        <dbReference type="Proteomes" id="UP000257866"/>
    </source>
</evidence>
<feature type="region of interest" description="Disordered" evidence="1">
    <location>
        <begin position="1"/>
        <end position="47"/>
    </location>
</feature>
<reference evidence="2 3" key="1">
    <citation type="journal article" date="2015" name="BMC Genomics">
        <title>Analysis of whole genome sequencing for the Escherichia coli O157:H7 typing phages.</title>
        <authorList>
            <person name="Cowley L.A."/>
            <person name="Beckett S.J."/>
            <person name="Chase-Topping M."/>
            <person name="Perry N."/>
            <person name="Dallman T.J."/>
            <person name="Gally D.L."/>
            <person name="Jenkins C."/>
        </authorList>
    </citation>
    <scope>NUCLEOTIDE SEQUENCE [LARGE SCALE GENOMIC DNA]</scope>
</reference>
<feature type="compositionally biased region" description="Polar residues" evidence="1">
    <location>
        <begin position="38"/>
        <end position="47"/>
    </location>
</feature>
<organism evidence="2 3">
    <name type="scientific">Escherichia coli O157 typing phage 14</name>
    <dbReference type="NCBI Taxonomy" id="1508676"/>
    <lineage>
        <taxon>Viruses</taxon>
        <taxon>Duplodnaviria</taxon>
        <taxon>Heunggongvirae</taxon>
        <taxon>Uroviricota</taxon>
        <taxon>Caudoviricetes</taxon>
        <taxon>Vequintavirinae</taxon>
        <taxon>Vequintavirus</taxon>
        <taxon>Vequintavirus TP14</taxon>
    </lineage>
</organism>
<keyword evidence="3" id="KW-1185">Reference proteome</keyword>
<proteinExistence type="predicted"/>
<dbReference type="Proteomes" id="UP000257866">
    <property type="component" value="Segment"/>
</dbReference>
<name>A0A0F6R991_9CAUD</name>
<sequence>MFDMGQKLSTVRDTDTTVRHADTSARNTDTTVRHADTSARNTDTNCP</sequence>
<feature type="compositionally biased region" description="Basic and acidic residues" evidence="1">
    <location>
        <begin position="10"/>
        <end position="23"/>
    </location>
</feature>
<dbReference type="EMBL" id="KP869112">
    <property type="protein sequence ID" value="AKE47049.1"/>
    <property type="molecule type" value="Genomic_DNA"/>
</dbReference>
<gene>
    <name evidence="2" type="ORF">ECTP14_02280</name>
</gene>